<feature type="compositionally biased region" description="Basic and acidic residues" evidence="1">
    <location>
        <begin position="214"/>
        <end position="228"/>
    </location>
</feature>
<sequence length="228" mass="24391">MRPALLNHDDVVTSAVAAIVRAAPHLELVDLLARDARPVDLVLLDPAMAPDDEPAHLTRLLADPQVRKVAVLTSSFDPRTADEYFARGHAGYLSADLSAHDLVTALRAIGAGGRVLGPDDSPLQEWPGQVHGLTERESDVMTRLAAGHSNGEIATELDLSVSSVKSAIRAAYRTVGVESRARAVLWALTHGLTTLARTVVRPHRSSSGSQAIESHPREDPLSHDDSSH</sequence>
<dbReference type="PRINTS" id="PR00038">
    <property type="entry name" value="HTHLUXR"/>
</dbReference>
<dbReference type="CDD" id="cd06170">
    <property type="entry name" value="LuxR_C_like"/>
    <property type="match status" value="1"/>
</dbReference>
<organism evidence="3 4">
    <name type="scientific">Nocardioides oleivorans</name>
    <dbReference type="NCBI Taxonomy" id="273676"/>
    <lineage>
        <taxon>Bacteria</taxon>
        <taxon>Bacillati</taxon>
        <taxon>Actinomycetota</taxon>
        <taxon>Actinomycetes</taxon>
        <taxon>Propionibacteriales</taxon>
        <taxon>Nocardioidaceae</taxon>
        <taxon>Nocardioides</taxon>
    </lineage>
</organism>
<dbReference type="SMART" id="SM00421">
    <property type="entry name" value="HTH_LUXR"/>
    <property type="match status" value="1"/>
</dbReference>
<dbReference type="GO" id="GO:0003677">
    <property type="term" value="F:DNA binding"/>
    <property type="evidence" value="ECO:0007669"/>
    <property type="project" value="InterPro"/>
</dbReference>
<dbReference type="Gene3D" id="3.40.50.2300">
    <property type="match status" value="1"/>
</dbReference>
<feature type="domain" description="HTH luxR-type" evidence="2">
    <location>
        <begin position="126"/>
        <end position="191"/>
    </location>
</feature>
<dbReference type="GO" id="GO:0006355">
    <property type="term" value="P:regulation of DNA-templated transcription"/>
    <property type="evidence" value="ECO:0007669"/>
    <property type="project" value="InterPro"/>
</dbReference>
<gene>
    <name evidence="3" type="ORF">EUA93_16135</name>
</gene>
<protein>
    <submittedName>
        <fullName evidence="3">Response regulator transcription factor</fullName>
    </submittedName>
</protein>
<dbReference type="InterPro" id="IPR011006">
    <property type="entry name" value="CheY-like_superfamily"/>
</dbReference>
<evidence type="ECO:0000256" key="1">
    <source>
        <dbReference type="SAM" id="MobiDB-lite"/>
    </source>
</evidence>
<feature type="region of interest" description="Disordered" evidence="1">
    <location>
        <begin position="200"/>
        <end position="228"/>
    </location>
</feature>
<dbReference type="InterPro" id="IPR051015">
    <property type="entry name" value="EvgA-like"/>
</dbReference>
<dbReference type="SUPFAM" id="SSF46894">
    <property type="entry name" value="C-terminal effector domain of the bipartite response regulators"/>
    <property type="match status" value="1"/>
</dbReference>
<dbReference type="RefSeq" id="WP_129401350.1">
    <property type="nucleotide sequence ID" value="NZ_SDWT01000002.1"/>
</dbReference>
<dbReference type="EMBL" id="SDWT01000002">
    <property type="protein sequence ID" value="RYB91683.1"/>
    <property type="molecule type" value="Genomic_DNA"/>
</dbReference>
<name>A0A4Q2RW04_9ACTN</name>
<accession>A0A4Q2RW04</accession>
<comment type="caution">
    <text evidence="3">The sequence shown here is derived from an EMBL/GenBank/DDBJ whole genome shotgun (WGS) entry which is preliminary data.</text>
</comment>
<dbReference type="PROSITE" id="PS50043">
    <property type="entry name" value="HTH_LUXR_2"/>
    <property type="match status" value="1"/>
</dbReference>
<dbReference type="InterPro" id="IPR000792">
    <property type="entry name" value="Tscrpt_reg_LuxR_C"/>
</dbReference>
<dbReference type="PANTHER" id="PTHR45566:SF2">
    <property type="entry name" value="NARL SUBFAMILY"/>
    <property type="match status" value="1"/>
</dbReference>
<proteinExistence type="predicted"/>
<dbReference type="Proteomes" id="UP000294071">
    <property type="component" value="Unassembled WGS sequence"/>
</dbReference>
<dbReference type="InterPro" id="IPR016032">
    <property type="entry name" value="Sig_transdc_resp-reg_C-effctor"/>
</dbReference>
<dbReference type="Pfam" id="PF00196">
    <property type="entry name" value="GerE"/>
    <property type="match status" value="1"/>
</dbReference>
<dbReference type="AlphaFoldDB" id="A0A4Q2RW04"/>
<reference evidence="3 4" key="1">
    <citation type="submission" date="2019-01" db="EMBL/GenBank/DDBJ databases">
        <title>Novel species of Nocardioides.</title>
        <authorList>
            <person name="Liu Q."/>
            <person name="Xin Y.-H."/>
        </authorList>
    </citation>
    <scope>NUCLEOTIDE SEQUENCE [LARGE SCALE GENOMIC DNA]</scope>
    <source>
        <strain evidence="3 4">CGMCC 4.6882</strain>
    </source>
</reference>
<keyword evidence="4" id="KW-1185">Reference proteome</keyword>
<dbReference type="SUPFAM" id="SSF52172">
    <property type="entry name" value="CheY-like"/>
    <property type="match status" value="1"/>
</dbReference>
<dbReference type="PANTHER" id="PTHR45566">
    <property type="entry name" value="HTH-TYPE TRANSCRIPTIONAL REGULATOR YHJB-RELATED"/>
    <property type="match status" value="1"/>
</dbReference>
<dbReference type="OrthoDB" id="4069167at2"/>
<evidence type="ECO:0000313" key="3">
    <source>
        <dbReference type="EMBL" id="RYB91683.1"/>
    </source>
</evidence>
<evidence type="ECO:0000313" key="4">
    <source>
        <dbReference type="Proteomes" id="UP000294071"/>
    </source>
</evidence>
<evidence type="ECO:0000259" key="2">
    <source>
        <dbReference type="PROSITE" id="PS50043"/>
    </source>
</evidence>